<evidence type="ECO:0000256" key="1">
    <source>
        <dbReference type="SAM" id="SignalP"/>
    </source>
</evidence>
<dbReference type="OrthoDB" id="9816011at2"/>
<evidence type="ECO:0000313" key="2">
    <source>
        <dbReference type="EMBL" id="SDN25074.1"/>
    </source>
</evidence>
<evidence type="ECO:0000313" key="3">
    <source>
        <dbReference type="Proteomes" id="UP000199004"/>
    </source>
</evidence>
<dbReference type="RefSeq" id="WP_091023943.1">
    <property type="nucleotide sequence ID" value="NZ_BKAE01000019.1"/>
</dbReference>
<organism evidence="2 3">
    <name type="scientific">Nocardioides szechwanensis</name>
    <dbReference type="NCBI Taxonomy" id="1005944"/>
    <lineage>
        <taxon>Bacteria</taxon>
        <taxon>Bacillati</taxon>
        <taxon>Actinomycetota</taxon>
        <taxon>Actinomycetes</taxon>
        <taxon>Propionibacteriales</taxon>
        <taxon>Nocardioidaceae</taxon>
        <taxon>Nocardioides</taxon>
    </lineage>
</organism>
<keyword evidence="3" id="KW-1185">Reference proteome</keyword>
<keyword evidence="1" id="KW-0732">Signal</keyword>
<dbReference type="STRING" id="1005944.SAMN05192576_1847"/>
<dbReference type="EMBL" id="FNIC01000002">
    <property type="protein sequence ID" value="SDN25074.1"/>
    <property type="molecule type" value="Genomic_DNA"/>
</dbReference>
<protein>
    <recommendedName>
        <fullName evidence="4">Ig-like domain-containing protein</fullName>
    </recommendedName>
</protein>
<feature type="chain" id="PRO_5039383218" description="Ig-like domain-containing protein" evidence="1">
    <location>
        <begin position="23"/>
        <end position="128"/>
    </location>
</feature>
<accession>A0A1G9ZVB9</accession>
<feature type="signal peptide" evidence="1">
    <location>
        <begin position="1"/>
        <end position="22"/>
    </location>
</feature>
<proteinExistence type="predicted"/>
<sequence length="128" mass="13547">MASTRLLVRIGALALVATTLTAGPVSNAQPAAKAEVKFTIALAPDGSKVVGKVKSARAGCKKNVQVGLFWKDVGSKKFIFVADDNSNRLGKYAILGPGRSDIPPGRYYVRTHTSEKCKASRSATIRVS</sequence>
<dbReference type="Proteomes" id="UP000199004">
    <property type="component" value="Unassembled WGS sequence"/>
</dbReference>
<evidence type="ECO:0008006" key="4">
    <source>
        <dbReference type="Google" id="ProtNLM"/>
    </source>
</evidence>
<reference evidence="3" key="1">
    <citation type="submission" date="2016-10" db="EMBL/GenBank/DDBJ databases">
        <authorList>
            <person name="Varghese N."/>
            <person name="Submissions S."/>
        </authorList>
    </citation>
    <scope>NUCLEOTIDE SEQUENCE [LARGE SCALE GENOMIC DNA]</scope>
    <source>
        <strain evidence="3">CGMCC 1.11147</strain>
    </source>
</reference>
<dbReference type="AlphaFoldDB" id="A0A1G9ZVB9"/>
<name>A0A1G9ZVB9_9ACTN</name>
<gene>
    <name evidence="2" type="ORF">SAMN05192576_1847</name>
</gene>